<dbReference type="Proteomes" id="UP000460272">
    <property type="component" value="Unassembled WGS sequence"/>
</dbReference>
<proteinExistence type="inferred from homology"/>
<feature type="domain" description="EamA" evidence="8">
    <location>
        <begin position="17"/>
        <end position="144"/>
    </location>
</feature>
<evidence type="ECO:0000259" key="8">
    <source>
        <dbReference type="Pfam" id="PF00892"/>
    </source>
</evidence>
<dbReference type="PANTHER" id="PTHR42920">
    <property type="entry name" value="OS03G0707200 PROTEIN-RELATED"/>
    <property type="match status" value="1"/>
</dbReference>
<dbReference type="PANTHER" id="PTHR42920:SF5">
    <property type="entry name" value="EAMA DOMAIN-CONTAINING PROTEIN"/>
    <property type="match status" value="1"/>
</dbReference>
<accession>A0A6P2C1Z2</accession>
<organism evidence="9 10">
    <name type="scientific">Trebonia kvetii</name>
    <dbReference type="NCBI Taxonomy" id="2480626"/>
    <lineage>
        <taxon>Bacteria</taxon>
        <taxon>Bacillati</taxon>
        <taxon>Actinomycetota</taxon>
        <taxon>Actinomycetes</taxon>
        <taxon>Streptosporangiales</taxon>
        <taxon>Treboniaceae</taxon>
        <taxon>Trebonia</taxon>
    </lineage>
</organism>
<dbReference type="OrthoDB" id="5244155at2"/>
<comment type="caution">
    <text evidence="9">The sequence shown here is derived from an EMBL/GenBank/DDBJ whole genome shotgun (WGS) entry which is preliminary data.</text>
</comment>
<dbReference type="InterPro" id="IPR037185">
    <property type="entry name" value="EmrE-like"/>
</dbReference>
<dbReference type="InterPro" id="IPR000620">
    <property type="entry name" value="EamA_dom"/>
</dbReference>
<dbReference type="RefSeq" id="WP_145852911.1">
    <property type="nucleotide sequence ID" value="NZ_RPFW01000002.1"/>
</dbReference>
<evidence type="ECO:0000256" key="4">
    <source>
        <dbReference type="ARBA" id="ARBA00022692"/>
    </source>
</evidence>
<dbReference type="Pfam" id="PF00892">
    <property type="entry name" value="EamA"/>
    <property type="match status" value="2"/>
</dbReference>
<dbReference type="AlphaFoldDB" id="A0A6P2C1Z2"/>
<keyword evidence="6 7" id="KW-0472">Membrane</keyword>
<name>A0A6P2C1Z2_9ACTN</name>
<feature type="transmembrane region" description="Helical" evidence="7">
    <location>
        <begin position="128"/>
        <end position="146"/>
    </location>
</feature>
<evidence type="ECO:0000256" key="7">
    <source>
        <dbReference type="SAM" id="Phobius"/>
    </source>
</evidence>
<evidence type="ECO:0000256" key="6">
    <source>
        <dbReference type="ARBA" id="ARBA00023136"/>
    </source>
</evidence>
<evidence type="ECO:0000256" key="3">
    <source>
        <dbReference type="ARBA" id="ARBA00022475"/>
    </source>
</evidence>
<keyword evidence="4 7" id="KW-0812">Transmembrane</keyword>
<feature type="transmembrane region" description="Helical" evidence="7">
    <location>
        <begin position="45"/>
        <end position="63"/>
    </location>
</feature>
<feature type="transmembrane region" description="Helical" evidence="7">
    <location>
        <begin position="70"/>
        <end position="90"/>
    </location>
</feature>
<feature type="transmembrane region" description="Helical" evidence="7">
    <location>
        <begin position="217"/>
        <end position="242"/>
    </location>
</feature>
<dbReference type="SUPFAM" id="SSF103481">
    <property type="entry name" value="Multidrug resistance efflux transporter EmrE"/>
    <property type="match status" value="2"/>
</dbReference>
<comment type="subcellular location">
    <subcellularLocation>
        <location evidence="1">Cell membrane</location>
        <topology evidence="1">Multi-pass membrane protein</topology>
    </subcellularLocation>
</comment>
<feature type="transmembrane region" description="Helical" evidence="7">
    <location>
        <begin position="254"/>
        <end position="272"/>
    </location>
</feature>
<keyword evidence="5 7" id="KW-1133">Transmembrane helix</keyword>
<keyword evidence="3" id="KW-1003">Cell membrane</keyword>
<feature type="transmembrane region" description="Helical" evidence="7">
    <location>
        <begin position="158"/>
        <end position="178"/>
    </location>
</feature>
<dbReference type="InterPro" id="IPR051258">
    <property type="entry name" value="Diverse_Substrate_Transporter"/>
</dbReference>
<keyword evidence="10" id="KW-1185">Reference proteome</keyword>
<gene>
    <name evidence="9" type="ORF">EAS64_11500</name>
</gene>
<evidence type="ECO:0000256" key="2">
    <source>
        <dbReference type="ARBA" id="ARBA00007362"/>
    </source>
</evidence>
<comment type="similarity">
    <text evidence="2">Belongs to the EamA transporter family.</text>
</comment>
<reference evidence="9 10" key="1">
    <citation type="submission" date="2018-11" db="EMBL/GenBank/DDBJ databases">
        <title>Trebonia kvetii gen.nov., sp.nov., a novel acidophilic actinobacterium, and proposal of the new actinobacterial family Treboniaceae fam. nov.</title>
        <authorList>
            <person name="Rapoport D."/>
            <person name="Sagova-Mareckova M."/>
            <person name="Sedlacek I."/>
            <person name="Provaznik J."/>
            <person name="Kralova S."/>
            <person name="Pavlinic D."/>
            <person name="Benes V."/>
            <person name="Kopecky J."/>
        </authorList>
    </citation>
    <scope>NUCLEOTIDE SEQUENCE [LARGE SCALE GENOMIC DNA]</scope>
    <source>
        <strain evidence="9 10">15Tr583</strain>
    </source>
</reference>
<feature type="transmembrane region" description="Helical" evidence="7">
    <location>
        <begin position="185"/>
        <end position="205"/>
    </location>
</feature>
<evidence type="ECO:0000313" key="10">
    <source>
        <dbReference type="Proteomes" id="UP000460272"/>
    </source>
</evidence>
<protein>
    <submittedName>
        <fullName evidence="9">DMT family transporter</fullName>
    </submittedName>
</protein>
<feature type="transmembrane region" description="Helical" evidence="7">
    <location>
        <begin position="102"/>
        <end position="121"/>
    </location>
</feature>
<evidence type="ECO:0000256" key="1">
    <source>
        <dbReference type="ARBA" id="ARBA00004651"/>
    </source>
</evidence>
<evidence type="ECO:0000313" key="9">
    <source>
        <dbReference type="EMBL" id="TVZ05208.1"/>
    </source>
</evidence>
<dbReference type="GO" id="GO:0005886">
    <property type="term" value="C:plasma membrane"/>
    <property type="evidence" value="ECO:0007669"/>
    <property type="project" value="UniProtKB-SubCell"/>
</dbReference>
<feature type="transmembrane region" description="Helical" evidence="7">
    <location>
        <begin position="278"/>
        <end position="298"/>
    </location>
</feature>
<evidence type="ECO:0000256" key="5">
    <source>
        <dbReference type="ARBA" id="ARBA00022989"/>
    </source>
</evidence>
<sequence>MRTLRLPAAAGSSRTRAVAALAAAGVAWGTSVPLSKSALAWLPPAWLVVVRFAIAAAVLLATVDRKALRAAFRAPVLGWGALGLGGSVLVQNAGIGMTSVTHASLLIGCGPVLVAVIAALWHRDVARPVAWVGFALSLGGVAVVAGGQGGGASGTGDIIVLASAMVAATLTVAQGRLLRDQDPAAITAVQFLGAAIGALPVALITEGLPHAPAAGGPGMLAVLAVLGLAAVGTLAPFTLFAYGQHKVSTEVAGAFLNLEPLVGALIGVLAFGDPAGPRLALGGVVILAGIAMSSLPALRAAEHKAALATSG</sequence>
<dbReference type="EMBL" id="RPFW01000002">
    <property type="protein sequence ID" value="TVZ05208.1"/>
    <property type="molecule type" value="Genomic_DNA"/>
</dbReference>
<feature type="domain" description="EamA" evidence="8">
    <location>
        <begin position="155"/>
        <end position="294"/>
    </location>
</feature>